<feature type="region of interest" description="Disordered" evidence="1">
    <location>
        <begin position="228"/>
        <end position="250"/>
    </location>
</feature>
<dbReference type="EMBL" id="KZ851850">
    <property type="protein sequence ID" value="RDK43816.1"/>
    <property type="molecule type" value="Genomic_DNA"/>
</dbReference>
<dbReference type="PANTHER" id="PTHR15561:SF0">
    <property type="entry name" value="DNA-DIRECTED RNA POLYMERASE III SUBUNIT RPC9"/>
    <property type="match status" value="1"/>
</dbReference>
<dbReference type="InterPro" id="IPR038324">
    <property type="entry name" value="Rpb4/RPC9_sf"/>
</dbReference>
<organism evidence="2 3">
    <name type="scientific">Aspergillus phoenicis ATCC 13157</name>
    <dbReference type="NCBI Taxonomy" id="1353007"/>
    <lineage>
        <taxon>Eukaryota</taxon>
        <taxon>Fungi</taxon>
        <taxon>Dikarya</taxon>
        <taxon>Ascomycota</taxon>
        <taxon>Pezizomycotina</taxon>
        <taxon>Eurotiomycetes</taxon>
        <taxon>Eurotiomycetidae</taxon>
        <taxon>Eurotiales</taxon>
        <taxon>Aspergillaceae</taxon>
        <taxon>Aspergillus</taxon>
    </lineage>
</organism>
<dbReference type="InterPro" id="IPR038846">
    <property type="entry name" value="RPC9"/>
</dbReference>
<dbReference type="InterPro" id="IPR054208">
    <property type="entry name" value="DUF6914"/>
</dbReference>
<sequence length="386" mass="42852">MWVLDLKMDPNALYIALFIRDDPPKPNDYHWALYHHRIDSGTEYHITNEGNGWMAGHGPESGTGILKAFLLVGLILFATMKSTTSAQETLERVFRSYDGNLNDNEYRTCRTWLLDVLRDLQEEMGMLNGVDIESLEKEAMDWGNQYGFEASQNIVDPQSATLTNIEVLAYLTANPPRRPPNPPPNSRNWVPSPDLRDHNTVVKEIHNYVTRLSPHLLKYPKYTHLSPAQIQAQSQSTTTTAIPPSQINAPTPLDHALRELVTRLQPYGLTKGEVLMIVNLGVGLHAPATEGEEGEEMGEGGEEDENAEHHGNGGEETNGMMEVDGAEDGQGGDGEIPEEDYGALALLDTVIEEREERLSNEDVTNVLAIIRETLGSRKGEGMDEEG</sequence>
<dbReference type="GO" id="GO:0005666">
    <property type="term" value="C:RNA polymerase III complex"/>
    <property type="evidence" value="ECO:0007669"/>
    <property type="project" value="InterPro"/>
</dbReference>
<reference evidence="2 3" key="1">
    <citation type="submission" date="2018-07" db="EMBL/GenBank/DDBJ databases">
        <title>Section-level genome sequencing of Aspergillus section Nigri to investigate inter- and intra-species variation.</title>
        <authorList>
            <consortium name="DOE Joint Genome Institute"/>
            <person name="Vesth T.C."/>
            <person name="Nybo J.L."/>
            <person name="Theobald S."/>
            <person name="Frisvad J.C."/>
            <person name="Larsen T.O."/>
            <person name="Nielsen K.F."/>
            <person name="Hoof J.B."/>
            <person name="Brandl J."/>
            <person name="Salamov A."/>
            <person name="Riley R."/>
            <person name="Gladden J.M."/>
            <person name="Phatale P."/>
            <person name="Nielsen M.T."/>
            <person name="Lyhne E.K."/>
            <person name="Kogle M.E."/>
            <person name="Strasser K."/>
            <person name="McDonnell E."/>
            <person name="Barry K."/>
            <person name="Clum A."/>
            <person name="Chen C."/>
            <person name="Nolan M."/>
            <person name="Sandor L."/>
            <person name="Kuo A."/>
            <person name="Lipzen A."/>
            <person name="Hainaut M."/>
            <person name="Drula E."/>
            <person name="Tsang A."/>
            <person name="Magnuson J.K."/>
            <person name="Henrissat B."/>
            <person name="Wiebenga A."/>
            <person name="Simmons B.A."/>
            <person name="Makela M.R."/>
            <person name="De vries R.P."/>
            <person name="Grigoriev I.V."/>
            <person name="Mortensen U.H."/>
            <person name="Baker S.E."/>
            <person name="Andersen M.R."/>
        </authorList>
    </citation>
    <scope>NUCLEOTIDE SEQUENCE [LARGE SCALE GENOMIC DNA]</scope>
    <source>
        <strain evidence="2 3">ATCC 13157</strain>
    </source>
</reference>
<proteinExistence type="predicted"/>
<feature type="compositionally biased region" description="Acidic residues" evidence="1">
    <location>
        <begin position="290"/>
        <end position="306"/>
    </location>
</feature>
<name>A0A370PNQ9_ASPPH</name>
<evidence type="ECO:0000313" key="2">
    <source>
        <dbReference type="EMBL" id="RDK43816.1"/>
    </source>
</evidence>
<evidence type="ECO:0000256" key="1">
    <source>
        <dbReference type="SAM" id="MobiDB-lite"/>
    </source>
</evidence>
<dbReference type="GO" id="GO:0006384">
    <property type="term" value="P:transcription initiation at RNA polymerase III promoter"/>
    <property type="evidence" value="ECO:0007669"/>
    <property type="project" value="InterPro"/>
</dbReference>
<dbReference type="AlphaFoldDB" id="A0A370PNQ9"/>
<dbReference type="PANTHER" id="PTHR15561">
    <property type="entry name" value="CALCITONIN GENE-RELATED PEPTIDE-RECEPTOR COMPONENT PROTEIN"/>
    <property type="match status" value="1"/>
</dbReference>
<feature type="region of interest" description="Disordered" evidence="1">
    <location>
        <begin position="173"/>
        <end position="195"/>
    </location>
</feature>
<protein>
    <submittedName>
        <fullName evidence="2">Uncharacterized protein</fullName>
    </submittedName>
</protein>
<accession>A0A370PNQ9</accession>
<feature type="region of interest" description="Disordered" evidence="1">
    <location>
        <begin position="290"/>
        <end position="340"/>
    </location>
</feature>
<evidence type="ECO:0000313" key="3">
    <source>
        <dbReference type="Proteomes" id="UP000254937"/>
    </source>
</evidence>
<keyword evidence="3" id="KW-1185">Reference proteome</keyword>
<gene>
    <name evidence="2" type="ORF">M752DRAFT_325738</name>
</gene>
<dbReference type="Gene3D" id="1.20.1250.40">
    <property type="match status" value="1"/>
</dbReference>
<dbReference type="Pfam" id="PF21858">
    <property type="entry name" value="DUF6914"/>
    <property type="match status" value="1"/>
</dbReference>
<feature type="compositionally biased region" description="Pro residues" evidence="1">
    <location>
        <begin position="176"/>
        <end position="185"/>
    </location>
</feature>
<dbReference type="Proteomes" id="UP000254937">
    <property type="component" value="Unassembled WGS sequence"/>
</dbReference>
<feature type="compositionally biased region" description="Low complexity" evidence="1">
    <location>
        <begin position="228"/>
        <end position="247"/>
    </location>
</feature>